<comment type="caution">
    <text evidence="1">The sequence shown here is derived from an EMBL/GenBank/DDBJ whole genome shotgun (WGS) entry which is preliminary data.</text>
</comment>
<protein>
    <submittedName>
        <fullName evidence="1">Uncharacterized protein</fullName>
    </submittedName>
</protein>
<gene>
    <name evidence="1" type="ORF">JR316_0012002</name>
</gene>
<reference evidence="1" key="1">
    <citation type="submission" date="2021-10" db="EMBL/GenBank/DDBJ databases">
        <title>Psilocybe cubensis genome.</title>
        <authorList>
            <person name="Mckernan K.J."/>
            <person name="Crawford S."/>
            <person name="Trippe A."/>
            <person name="Kane L.T."/>
            <person name="Mclaughlin S."/>
        </authorList>
    </citation>
    <scope>NUCLEOTIDE SEQUENCE</scope>
    <source>
        <strain evidence="1">MGC-MH-2018</strain>
    </source>
</reference>
<sequence length="177" mass="19081">MKIIFSLIALAILIFFRSACGSAVPVQAMARTDEVNSSYISTQVSPDIQTCIIPLPFTLLEGGITNIETGEVTSISLSPIAEGVPELRSLDTSSAGSSLERRLGQLALTCYNEGTPVNRGALTTVIDYWCSNYMIGRTVSPGNEYWSRFYTDQGSVLVSLNMFTPSPSVTQIILLAS</sequence>
<dbReference type="Proteomes" id="UP000664032">
    <property type="component" value="Unassembled WGS sequence"/>
</dbReference>
<evidence type="ECO:0000313" key="1">
    <source>
        <dbReference type="EMBL" id="KAH9476427.1"/>
    </source>
</evidence>
<accession>A0ACB8GM13</accession>
<proteinExistence type="predicted"/>
<organism evidence="1 2">
    <name type="scientific">Psilocybe cubensis</name>
    <name type="common">Psychedelic mushroom</name>
    <name type="synonym">Stropharia cubensis</name>
    <dbReference type="NCBI Taxonomy" id="181762"/>
    <lineage>
        <taxon>Eukaryota</taxon>
        <taxon>Fungi</taxon>
        <taxon>Dikarya</taxon>
        <taxon>Basidiomycota</taxon>
        <taxon>Agaricomycotina</taxon>
        <taxon>Agaricomycetes</taxon>
        <taxon>Agaricomycetidae</taxon>
        <taxon>Agaricales</taxon>
        <taxon>Agaricineae</taxon>
        <taxon>Strophariaceae</taxon>
        <taxon>Psilocybe</taxon>
    </lineage>
</organism>
<name>A0ACB8GM13_PSICU</name>
<keyword evidence="2" id="KW-1185">Reference proteome</keyword>
<dbReference type="EMBL" id="JAFIQS020000011">
    <property type="protein sequence ID" value="KAH9476427.1"/>
    <property type="molecule type" value="Genomic_DNA"/>
</dbReference>
<evidence type="ECO:0000313" key="2">
    <source>
        <dbReference type="Proteomes" id="UP000664032"/>
    </source>
</evidence>